<dbReference type="Gene3D" id="1.10.1740.10">
    <property type="match status" value="1"/>
</dbReference>
<dbReference type="InterPro" id="IPR007627">
    <property type="entry name" value="RNA_pol_sigma70_r2"/>
</dbReference>
<dbReference type="NCBIfam" id="TIGR02479">
    <property type="entry name" value="FliA_WhiG"/>
    <property type="match status" value="1"/>
</dbReference>
<dbReference type="InterPro" id="IPR007624">
    <property type="entry name" value="RNA_pol_sigma70_r3"/>
</dbReference>
<dbReference type="Gene3D" id="1.20.140.160">
    <property type="match status" value="1"/>
</dbReference>
<gene>
    <name evidence="6" type="ORF">H9864_05100</name>
</gene>
<keyword evidence="4" id="KW-0804">Transcription</keyword>
<sequence length="274" mass="31063">MDQVVNRQTSSQPLQCDASREDAEKLDNQALLNLYKETGDEALKWMLVLRFRDLVRRTAAQATGVYSSFAQLDDIVQEGLLVLLNAVDKYDPAQNVKFETYVSKRLRGMILDLARKEDWLPRQIRQKANRLNRAMDELSVQLGREPESGEVAQHLGLTPEQYDALLSETAVPSLVSFEAVLDACGSAAEEALAQRELLDSPQEKFEHQEFQSVLAGQISRLRENEQLVLSLYYERELNMKEIAQVMGISAARVSQIHSRALQRLRAGIKQYLEA</sequence>
<evidence type="ECO:0000256" key="1">
    <source>
        <dbReference type="ARBA" id="ARBA00023015"/>
    </source>
</evidence>
<dbReference type="AlphaFoldDB" id="A0A9E2NQT9"/>
<dbReference type="GO" id="GO:0006352">
    <property type="term" value="P:DNA-templated transcription initiation"/>
    <property type="evidence" value="ECO:0007669"/>
    <property type="project" value="InterPro"/>
</dbReference>
<dbReference type="PANTHER" id="PTHR30385:SF7">
    <property type="entry name" value="RNA POLYMERASE SIGMA FACTOR FLIA"/>
    <property type="match status" value="1"/>
</dbReference>
<dbReference type="InterPro" id="IPR013325">
    <property type="entry name" value="RNA_pol_sigma_r2"/>
</dbReference>
<dbReference type="GO" id="GO:0003899">
    <property type="term" value="F:DNA-directed RNA polymerase activity"/>
    <property type="evidence" value="ECO:0007669"/>
    <property type="project" value="InterPro"/>
</dbReference>
<reference evidence="6" key="1">
    <citation type="journal article" date="2021" name="PeerJ">
        <title>Extensive microbial diversity within the chicken gut microbiome revealed by metagenomics and culture.</title>
        <authorList>
            <person name="Gilroy R."/>
            <person name="Ravi A."/>
            <person name="Getino M."/>
            <person name="Pursley I."/>
            <person name="Horton D.L."/>
            <person name="Alikhan N.F."/>
            <person name="Baker D."/>
            <person name="Gharbi K."/>
            <person name="Hall N."/>
            <person name="Watson M."/>
            <person name="Adriaenssens E.M."/>
            <person name="Foster-Nyarko E."/>
            <person name="Jarju S."/>
            <person name="Secka A."/>
            <person name="Antonio M."/>
            <person name="Oren A."/>
            <person name="Chaudhuri R.R."/>
            <person name="La Ragione R."/>
            <person name="Hildebrand F."/>
            <person name="Pallen M.J."/>
        </authorList>
    </citation>
    <scope>NUCLEOTIDE SEQUENCE</scope>
    <source>
        <strain evidence="6">742</strain>
    </source>
</reference>
<dbReference type="PANTHER" id="PTHR30385">
    <property type="entry name" value="SIGMA FACTOR F FLAGELLAR"/>
    <property type="match status" value="1"/>
</dbReference>
<proteinExistence type="predicted"/>
<dbReference type="Pfam" id="PF04545">
    <property type="entry name" value="Sigma70_r4"/>
    <property type="match status" value="1"/>
</dbReference>
<dbReference type="Pfam" id="PF04539">
    <property type="entry name" value="Sigma70_r3"/>
    <property type="match status" value="1"/>
</dbReference>
<keyword evidence="1" id="KW-0805">Transcription regulation</keyword>
<dbReference type="PRINTS" id="PR00046">
    <property type="entry name" value="SIGMA70FCT"/>
</dbReference>
<dbReference type="SUPFAM" id="SSF88659">
    <property type="entry name" value="Sigma3 and sigma4 domains of RNA polymerase sigma factors"/>
    <property type="match status" value="2"/>
</dbReference>
<dbReference type="Proteomes" id="UP000824178">
    <property type="component" value="Unassembled WGS sequence"/>
</dbReference>
<dbReference type="GO" id="GO:0003677">
    <property type="term" value="F:DNA binding"/>
    <property type="evidence" value="ECO:0007669"/>
    <property type="project" value="UniProtKB-KW"/>
</dbReference>
<dbReference type="NCBIfam" id="TIGR02937">
    <property type="entry name" value="sigma70-ECF"/>
    <property type="match status" value="1"/>
</dbReference>
<evidence type="ECO:0000313" key="7">
    <source>
        <dbReference type="Proteomes" id="UP000824178"/>
    </source>
</evidence>
<evidence type="ECO:0000256" key="2">
    <source>
        <dbReference type="ARBA" id="ARBA00023082"/>
    </source>
</evidence>
<dbReference type="CDD" id="cd06171">
    <property type="entry name" value="Sigma70_r4"/>
    <property type="match status" value="1"/>
</dbReference>
<dbReference type="Pfam" id="PF04542">
    <property type="entry name" value="Sigma70_r2"/>
    <property type="match status" value="1"/>
</dbReference>
<evidence type="ECO:0000313" key="6">
    <source>
        <dbReference type="EMBL" id="MBU3819730.1"/>
    </source>
</evidence>
<dbReference type="InterPro" id="IPR007630">
    <property type="entry name" value="RNA_pol_sigma70_r4"/>
</dbReference>
<dbReference type="SUPFAM" id="SSF88946">
    <property type="entry name" value="Sigma2 domain of RNA polymerase sigma factors"/>
    <property type="match status" value="1"/>
</dbReference>
<accession>A0A9E2NQT9</accession>
<evidence type="ECO:0000259" key="5">
    <source>
        <dbReference type="PROSITE" id="PS00716"/>
    </source>
</evidence>
<keyword evidence="2" id="KW-0731">Sigma factor</keyword>
<dbReference type="InterPro" id="IPR013324">
    <property type="entry name" value="RNA_pol_sigma_r3/r4-like"/>
</dbReference>
<name>A0A9E2NQT9_9FIRM</name>
<feature type="domain" description="RNA polymerase sigma-70" evidence="5">
    <location>
        <begin position="238"/>
        <end position="264"/>
    </location>
</feature>
<protein>
    <submittedName>
        <fullName evidence="6">FliA/WhiG family RNA polymerase sigma factor</fullName>
    </submittedName>
</protein>
<evidence type="ECO:0000256" key="3">
    <source>
        <dbReference type="ARBA" id="ARBA00023125"/>
    </source>
</evidence>
<dbReference type="GO" id="GO:0016987">
    <property type="term" value="F:sigma factor activity"/>
    <property type="evidence" value="ECO:0007669"/>
    <property type="project" value="UniProtKB-KW"/>
</dbReference>
<organism evidence="6 7">
    <name type="scientific">Candidatus Faecalibacterium intestinavium</name>
    <dbReference type="NCBI Taxonomy" id="2838580"/>
    <lineage>
        <taxon>Bacteria</taxon>
        <taxon>Bacillati</taxon>
        <taxon>Bacillota</taxon>
        <taxon>Clostridia</taxon>
        <taxon>Eubacteriales</taxon>
        <taxon>Oscillospiraceae</taxon>
        <taxon>Faecalibacterium</taxon>
    </lineage>
</organism>
<evidence type="ECO:0000256" key="4">
    <source>
        <dbReference type="ARBA" id="ARBA00023163"/>
    </source>
</evidence>
<dbReference type="InterPro" id="IPR000943">
    <property type="entry name" value="RNA_pol_sigma70"/>
</dbReference>
<dbReference type="PROSITE" id="PS00716">
    <property type="entry name" value="SIGMA70_2"/>
    <property type="match status" value="1"/>
</dbReference>
<dbReference type="PIRSF" id="PIRSF000770">
    <property type="entry name" value="RNA_pol_sigma-SigE/K"/>
    <property type="match status" value="1"/>
</dbReference>
<comment type="caution">
    <text evidence="6">The sequence shown here is derived from an EMBL/GenBank/DDBJ whole genome shotgun (WGS) entry which is preliminary data.</text>
</comment>
<reference evidence="6" key="2">
    <citation type="submission" date="2021-04" db="EMBL/GenBank/DDBJ databases">
        <authorList>
            <person name="Gilroy R."/>
        </authorList>
    </citation>
    <scope>NUCLEOTIDE SEQUENCE</scope>
    <source>
        <strain evidence="6">742</strain>
    </source>
</reference>
<dbReference type="EMBL" id="JAHLFH010000107">
    <property type="protein sequence ID" value="MBU3819730.1"/>
    <property type="molecule type" value="Genomic_DNA"/>
</dbReference>
<keyword evidence="3" id="KW-0238">DNA-binding</keyword>
<dbReference type="InterPro" id="IPR012845">
    <property type="entry name" value="RNA_pol_sigma_FliA_WhiG"/>
</dbReference>
<dbReference type="InterPro" id="IPR014284">
    <property type="entry name" value="RNA_pol_sigma-70_dom"/>
</dbReference>
<dbReference type="NCBIfam" id="NF005413">
    <property type="entry name" value="PRK06986.1"/>
    <property type="match status" value="1"/>
</dbReference>